<keyword evidence="3" id="KW-0862">Zinc</keyword>
<evidence type="ECO:0000313" key="8">
    <source>
        <dbReference type="Proteomes" id="UP000054516"/>
    </source>
</evidence>
<dbReference type="GO" id="GO:0051087">
    <property type="term" value="F:protein-folding chaperone binding"/>
    <property type="evidence" value="ECO:0007669"/>
    <property type="project" value="TreeGrafter"/>
</dbReference>
<dbReference type="Proteomes" id="UP000054516">
    <property type="component" value="Unassembled WGS sequence"/>
</dbReference>
<feature type="domain" description="DNL-type" evidence="6">
    <location>
        <begin position="72"/>
        <end position="167"/>
    </location>
</feature>
<dbReference type="PANTHER" id="PTHR20922:SF13">
    <property type="entry name" value="DNL-TYPE ZINC FINGER PROTEIN"/>
    <property type="match status" value="1"/>
</dbReference>
<organism evidence="7">
    <name type="scientific">Rosellinia necatrix</name>
    <name type="common">White root-rot fungus</name>
    <dbReference type="NCBI Taxonomy" id="77044"/>
    <lineage>
        <taxon>Eukaryota</taxon>
        <taxon>Fungi</taxon>
        <taxon>Dikarya</taxon>
        <taxon>Ascomycota</taxon>
        <taxon>Pezizomycotina</taxon>
        <taxon>Sordariomycetes</taxon>
        <taxon>Xylariomycetidae</taxon>
        <taxon>Xylariales</taxon>
        <taxon>Xylariaceae</taxon>
        <taxon>Rosellinia</taxon>
    </lineage>
</organism>
<evidence type="ECO:0000256" key="4">
    <source>
        <dbReference type="PROSITE-ProRule" id="PRU00834"/>
    </source>
</evidence>
<feature type="compositionally biased region" description="Basic and acidic residues" evidence="5">
    <location>
        <begin position="284"/>
        <end position="321"/>
    </location>
</feature>
<evidence type="ECO:0000256" key="5">
    <source>
        <dbReference type="SAM" id="MobiDB-lite"/>
    </source>
</evidence>
<protein>
    <submittedName>
        <fullName evidence="7">Putative dnl zinc finger domain-containing protein</fullName>
    </submittedName>
</protein>
<dbReference type="AlphaFoldDB" id="A0A1W2TTX2"/>
<keyword evidence="2 4" id="KW-0863">Zinc-finger</keyword>
<feature type="compositionally biased region" description="Acidic residues" evidence="5">
    <location>
        <begin position="152"/>
        <end position="167"/>
    </location>
</feature>
<dbReference type="GO" id="GO:0006457">
    <property type="term" value="P:protein folding"/>
    <property type="evidence" value="ECO:0007669"/>
    <property type="project" value="TreeGrafter"/>
</dbReference>
<dbReference type="PROSITE" id="PS51501">
    <property type="entry name" value="ZF_DNL"/>
    <property type="match status" value="1"/>
</dbReference>
<feature type="compositionally biased region" description="Polar residues" evidence="5">
    <location>
        <begin position="235"/>
        <end position="259"/>
    </location>
</feature>
<evidence type="ECO:0000259" key="6">
    <source>
        <dbReference type="PROSITE" id="PS51501"/>
    </source>
</evidence>
<dbReference type="GO" id="GO:0050821">
    <property type="term" value="P:protein stabilization"/>
    <property type="evidence" value="ECO:0007669"/>
    <property type="project" value="TreeGrafter"/>
</dbReference>
<feature type="region of interest" description="Disordered" evidence="5">
    <location>
        <begin position="152"/>
        <end position="346"/>
    </location>
</feature>
<evidence type="ECO:0000256" key="2">
    <source>
        <dbReference type="ARBA" id="ARBA00022771"/>
    </source>
</evidence>
<evidence type="ECO:0000256" key="3">
    <source>
        <dbReference type="ARBA" id="ARBA00022833"/>
    </source>
</evidence>
<dbReference type="OrthoDB" id="512667at2759"/>
<dbReference type="PANTHER" id="PTHR20922">
    <property type="entry name" value="DNL-TYPE ZINC FINGER PROTEIN"/>
    <property type="match status" value="1"/>
</dbReference>
<evidence type="ECO:0000256" key="1">
    <source>
        <dbReference type="ARBA" id="ARBA00022723"/>
    </source>
</evidence>
<feature type="region of interest" description="Disordered" evidence="5">
    <location>
        <begin position="426"/>
        <end position="454"/>
    </location>
</feature>
<dbReference type="Pfam" id="PF05180">
    <property type="entry name" value="zf-DNL"/>
    <property type="match status" value="1"/>
</dbReference>
<gene>
    <name evidence="7" type="ORF">SAMD00023353_6100200</name>
</gene>
<dbReference type="GO" id="GO:0030150">
    <property type="term" value="P:protein import into mitochondrial matrix"/>
    <property type="evidence" value="ECO:0007669"/>
    <property type="project" value="TreeGrafter"/>
</dbReference>
<sequence length="464" mass="50769">MASRTASKSLASILRTSHTVAPPLLRPYARLPRALQPIARRSAHTIPKPAIRPQDAAAPSPSPDDAPVPRKQLEPHYRLTFTCVPCGDRSSHTVSKQGYHRGSVLITCPSCRNRHVISDNLNIFGDRRVTVEELLREKGQLVKRGTLGEEGDIEFWEDAPAGEEEGEEERHEAGTLRDARDPSSRAADPTRPAVSGFPGSASARPSVQGTSHHGSTPSTRRQFGTSSPHHKPPASDSSGVVRNALNTHQSISQLRQSIQKADEDLSHTPIRELFKRGPKRSNRSAKDWRMGGEKRFVPPKEPARGETPVKEAEHKNAERESGLAAESTESKTAPGPDDVPNEAGRVRRLAVDFPPFQNARLVETQGNGPDMSVRLGPGVVLQRRPPGGILPTRPTRPSVPQRTLIPPPPPAGNRYIAQLPALGWPVPRRALPRPTKGPMGPPRDEMLTPKKTDRGKAFYLRNLI</sequence>
<feature type="compositionally biased region" description="Polar residues" evidence="5">
    <location>
        <begin position="203"/>
        <end position="227"/>
    </location>
</feature>
<reference evidence="7" key="1">
    <citation type="submission" date="2016-03" db="EMBL/GenBank/DDBJ databases">
        <title>Draft genome sequence of Rosellinia necatrix.</title>
        <authorList>
            <person name="Kanematsu S."/>
        </authorList>
    </citation>
    <scope>NUCLEOTIDE SEQUENCE [LARGE SCALE GENOMIC DNA]</scope>
    <source>
        <strain evidence="7">W97</strain>
    </source>
</reference>
<dbReference type="InterPro" id="IPR007853">
    <property type="entry name" value="Znf_DNL-typ"/>
</dbReference>
<dbReference type="STRING" id="77044.A0A1W2TTX2"/>
<feature type="compositionally biased region" description="Basic and acidic residues" evidence="5">
    <location>
        <begin position="168"/>
        <end position="183"/>
    </location>
</feature>
<evidence type="ECO:0000313" key="7">
    <source>
        <dbReference type="EMBL" id="GAP92012.1"/>
    </source>
</evidence>
<dbReference type="InterPro" id="IPR024158">
    <property type="entry name" value="Mt_import_TIM15"/>
</dbReference>
<name>A0A1W2TTX2_ROSNE</name>
<feature type="region of interest" description="Disordered" evidence="5">
    <location>
        <begin position="39"/>
        <end position="70"/>
    </location>
</feature>
<dbReference type="EMBL" id="DF977506">
    <property type="protein sequence ID" value="GAP92012.1"/>
    <property type="molecule type" value="Genomic_DNA"/>
</dbReference>
<accession>A0A1W2TTX2</accession>
<keyword evidence="1" id="KW-0479">Metal-binding</keyword>
<feature type="compositionally biased region" description="Basic and acidic residues" evidence="5">
    <location>
        <begin position="260"/>
        <end position="275"/>
    </location>
</feature>
<feature type="region of interest" description="Disordered" evidence="5">
    <location>
        <begin position="361"/>
        <end position="408"/>
    </location>
</feature>
<proteinExistence type="predicted"/>
<dbReference type="GO" id="GO:0008270">
    <property type="term" value="F:zinc ion binding"/>
    <property type="evidence" value="ECO:0007669"/>
    <property type="project" value="UniProtKB-KW"/>
</dbReference>
<dbReference type="GO" id="GO:0005739">
    <property type="term" value="C:mitochondrion"/>
    <property type="evidence" value="ECO:0007669"/>
    <property type="project" value="TreeGrafter"/>
</dbReference>
<keyword evidence="8" id="KW-1185">Reference proteome</keyword>
<feature type="compositionally biased region" description="Basic and acidic residues" evidence="5">
    <location>
        <begin position="442"/>
        <end position="454"/>
    </location>
</feature>